<dbReference type="InterPro" id="IPR036429">
    <property type="entry name" value="SpoA-like_sf"/>
</dbReference>
<evidence type="ECO:0000313" key="12">
    <source>
        <dbReference type="Proteomes" id="UP001142317"/>
    </source>
</evidence>
<evidence type="ECO:0000256" key="6">
    <source>
        <dbReference type="ARBA" id="ARBA00022500"/>
    </source>
</evidence>
<keyword evidence="7" id="KW-0283">Flagellar rotation</keyword>
<comment type="similarity">
    <text evidence="3">Belongs to the FliM family.</text>
</comment>
<reference evidence="11" key="1">
    <citation type="journal article" date="2014" name="Int. J. Syst. Evol. Microbiol.">
        <title>Complete genome sequence of Corynebacterium casei LMG S-19264T (=DSM 44701T), isolated from a smear-ripened cheese.</title>
        <authorList>
            <consortium name="US DOE Joint Genome Institute (JGI-PGF)"/>
            <person name="Walter F."/>
            <person name="Albersmeier A."/>
            <person name="Kalinowski J."/>
            <person name="Ruckert C."/>
        </authorList>
    </citation>
    <scope>NUCLEOTIDE SEQUENCE</scope>
    <source>
        <strain evidence="11">VKM Ac-1447</strain>
    </source>
</reference>
<gene>
    <name evidence="11" type="primary">fliM</name>
    <name evidence="11" type="ORF">GCM10017586_19090</name>
</gene>
<comment type="caution">
    <text evidence="11">The sequence shown here is derived from an EMBL/GenBank/DDBJ whole genome shotgun (WGS) entry which is preliminary data.</text>
</comment>
<keyword evidence="8" id="KW-0472">Membrane</keyword>
<name>A0A9W6HGT4_9MICO</name>
<dbReference type="GO" id="GO:0005886">
    <property type="term" value="C:plasma membrane"/>
    <property type="evidence" value="ECO:0007669"/>
    <property type="project" value="UniProtKB-SubCell"/>
</dbReference>
<keyword evidence="11" id="KW-0282">Flagellum</keyword>
<keyword evidence="11" id="KW-0966">Cell projection</keyword>
<dbReference type="AlphaFoldDB" id="A0A9W6HGT4"/>
<evidence type="ECO:0000256" key="4">
    <source>
        <dbReference type="ARBA" id="ARBA00021898"/>
    </source>
</evidence>
<evidence type="ECO:0000256" key="5">
    <source>
        <dbReference type="ARBA" id="ARBA00022475"/>
    </source>
</evidence>
<evidence type="ECO:0000259" key="10">
    <source>
        <dbReference type="Pfam" id="PF01052"/>
    </source>
</evidence>
<organism evidence="11 12">
    <name type="scientific">Microbacterium imperiale</name>
    <dbReference type="NCBI Taxonomy" id="33884"/>
    <lineage>
        <taxon>Bacteria</taxon>
        <taxon>Bacillati</taxon>
        <taxon>Actinomycetota</taxon>
        <taxon>Actinomycetes</taxon>
        <taxon>Micrococcales</taxon>
        <taxon>Microbacteriaceae</taxon>
        <taxon>Microbacterium</taxon>
    </lineage>
</organism>
<evidence type="ECO:0000256" key="2">
    <source>
        <dbReference type="ARBA" id="ARBA00004202"/>
    </source>
</evidence>
<evidence type="ECO:0000313" key="11">
    <source>
        <dbReference type="EMBL" id="GLJ80226.1"/>
    </source>
</evidence>
<dbReference type="CDD" id="cd17908">
    <property type="entry name" value="FliM"/>
    <property type="match status" value="1"/>
</dbReference>
<dbReference type="RefSeq" id="WP_210006494.1">
    <property type="nucleotide sequence ID" value="NZ_BSEO01000014.1"/>
</dbReference>
<keyword evidence="5" id="KW-1003">Cell membrane</keyword>
<dbReference type="SUPFAM" id="SSF103039">
    <property type="entry name" value="CheC-like"/>
    <property type="match status" value="1"/>
</dbReference>
<dbReference type="InterPro" id="IPR028976">
    <property type="entry name" value="CheC-like_sf"/>
</dbReference>
<feature type="domain" description="Flagellar motor switch protein FliN-like C-terminal" evidence="10">
    <location>
        <begin position="229"/>
        <end position="296"/>
    </location>
</feature>
<dbReference type="GO" id="GO:0003774">
    <property type="term" value="F:cytoskeletal motor activity"/>
    <property type="evidence" value="ECO:0007669"/>
    <property type="project" value="InterPro"/>
</dbReference>
<evidence type="ECO:0000256" key="9">
    <source>
        <dbReference type="ARBA" id="ARBA00023143"/>
    </source>
</evidence>
<dbReference type="Gene3D" id="2.30.330.10">
    <property type="entry name" value="SpoA-like"/>
    <property type="match status" value="1"/>
</dbReference>
<protein>
    <recommendedName>
        <fullName evidence="4">Flagellar motor switch protein FliM</fullName>
    </recommendedName>
</protein>
<dbReference type="Gene3D" id="3.40.1550.10">
    <property type="entry name" value="CheC-like"/>
    <property type="match status" value="1"/>
</dbReference>
<dbReference type="GO" id="GO:0050918">
    <property type="term" value="P:positive chemotaxis"/>
    <property type="evidence" value="ECO:0007669"/>
    <property type="project" value="TreeGrafter"/>
</dbReference>
<proteinExistence type="inferred from homology"/>
<keyword evidence="11" id="KW-0969">Cilium</keyword>
<dbReference type="EMBL" id="BSEO01000014">
    <property type="protein sequence ID" value="GLJ80226.1"/>
    <property type="molecule type" value="Genomic_DNA"/>
</dbReference>
<dbReference type="PIRSF" id="PIRSF002888">
    <property type="entry name" value="FliM"/>
    <property type="match status" value="1"/>
</dbReference>
<dbReference type="Pfam" id="PF01052">
    <property type="entry name" value="FliMN_C"/>
    <property type="match status" value="1"/>
</dbReference>
<reference evidence="11" key="2">
    <citation type="submission" date="2023-01" db="EMBL/GenBank/DDBJ databases">
        <authorList>
            <person name="Sun Q."/>
            <person name="Evtushenko L."/>
        </authorList>
    </citation>
    <scope>NUCLEOTIDE SEQUENCE</scope>
    <source>
        <strain evidence="11">VKM Ac-1447</strain>
    </source>
</reference>
<evidence type="ECO:0000256" key="7">
    <source>
        <dbReference type="ARBA" id="ARBA00022779"/>
    </source>
</evidence>
<dbReference type="GO" id="GO:0009425">
    <property type="term" value="C:bacterial-type flagellum basal body"/>
    <property type="evidence" value="ECO:0007669"/>
    <property type="project" value="UniProtKB-SubCell"/>
</dbReference>
<accession>A0A9W6HGT4</accession>
<keyword evidence="6" id="KW-0145">Chemotaxis</keyword>
<keyword evidence="12" id="KW-1185">Reference proteome</keyword>
<sequence>MQTVRTESLARTEDAAAAEPVRYDFGRPAALSREHTRALAGAFDAFARQWAMQLAAKARVRAHIALERVSLETYDEYVATLPTTTTLVLCSDASSDDRAIIEFPLPSALSWIVKMLGGGGSLLPEPRALTAIEQALVRSLMDETLAHLRTALGSLLPRELTVGAVQYNAAFAQVVGAQDLVVVARFSLRLADRTETATIALPAAPLLERLSHSASTPRAAADPALVRRHVEETPVELTLRLTPRAVLPGDVLDLAVGDVISLAHAADRPLDLAVDDQVVAAAAVGAAGARLACVVTASDLSRSLSEESP</sequence>
<dbReference type="SUPFAM" id="SSF101801">
    <property type="entry name" value="Surface presentation of antigens (SPOA)"/>
    <property type="match status" value="1"/>
</dbReference>
<evidence type="ECO:0000256" key="8">
    <source>
        <dbReference type="ARBA" id="ARBA00023136"/>
    </source>
</evidence>
<dbReference type="PANTHER" id="PTHR30034:SF6">
    <property type="entry name" value="YOP PROTEINS TRANSLOCATION PROTEIN Q"/>
    <property type="match status" value="1"/>
</dbReference>
<evidence type="ECO:0000256" key="1">
    <source>
        <dbReference type="ARBA" id="ARBA00004117"/>
    </source>
</evidence>
<dbReference type="InterPro" id="IPR001689">
    <property type="entry name" value="Flag_FliM"/>
</dbReference>
<comment type="subcellular location">
    <subcellularLocation>
        <location evidence="1">Bacterial flagellum basal body</location>
    </subcellularLocation>
    <subcellularLocation>
        <location evidence="2">Cell membrane</location>
        <topology evidence="2">Peripheral membrane protein</topology>
    </subcellularLocation>
</comment>
<dbReference type="GO" id="GO:0071978">
    <property type="term" value="P:bacterial-type flagellum-dependent swarming motility"/>
    <property type="evidence" value="ECO:0007669"/>
    <property type="project" value="TreeGrafter"/>
</dbReference>
<dbReference type="PANTHER" id="PTHR30034">
    <property type="entry name" value="FLAGELLAR MOTOR SWITCH PROTEIN FLIM"/>
    <property type="match status" value="1"/>
</dbReference>
<evidence type="ECO:0000256" key="3">
    <source>
        <dbReference type="ARBA" id="ARBA00011049"/>
    </source>
</evidence>
<keyword evidence="9" id="KW-0975">Bacterial flagellum</keyword>
<dbReference type="Proteomes" id="UP001142317">
    <property type="component" value="Unassembled WGS sequence"/>
</dbReference>
<dbReference type="InterPro" id="IPR001543">
    <property type="entry name" value="FliN-like_C"/>
</dbReference>
<dbReference type="Pfam" id="PF02154">
    <property type="entry name" value="FliM"/>
    <property type="match status" value="1"/>
</dbReference>